<keyword evidence="1" id="KW-0812">Transmembrane</keyword>
<organism evidence="2 3">
    <name type="scientific">Chryseobacterium wanjuense</name>
    <dbReference type="NCBI Taxonomy" id="356305"/>
    <lineage>
        <taxon>Bacteria</taxon>
        <taxon>Pseudomonadati</taxon>
        <taxon>Bacteroidota</taxon>
        <taxon>Flavobacteriia</taxon>
        <taxon>Flavobacteriales</taxon>
        <taxon>Weeksellaceae</taxon>
        <taxon>Chryseobacterium group</taxon>
        <taxon>Chryseobacterium</taxon>
    </lineage>
</organism>
<feature type="transmembrane region" description="Helical" evidence="1">
    <location>
        <begin position="12"/>
        <end position="31"/>
    </location>
</feature>
<keyword evidence="1" id="KW-1133">Transmembrane helix</keyword>
<keyword evidence="3" id="KW-1185">Reference proteome</keyword>
<reference evidence="3" key="1">
    <citation type="submission" date="2016-10" db="EMBL/GenBank/DDBJ databases">
        <authorList>
            <person name="Varghese N."/>
            <person name="Submissions S."/>
        </authorList>
    </citation>
    <scope>NUCLEOTIDE SEQUENCE [LARGE SCALE GENOMIC DNA]</scope>
    <source>
        <strain evidence="3">DSM 17724</strain>
    </source>
</reference>
<evidence type="ECO:0000313" key="3">
    <source>
        <dbReference type="Proteomes" id="UP000199469"/>
    </source>
</evidence>
<keyword evidence="1" id="KW-0472">Membrane</keyword>
<sequence length="46" mass="5335">MTLNKTKSRFLMGNLLFLFGGFYGLSLGNLLKYFTVTRHKFAVEIF</sequence>
<gene>
    <name evidence="2" type="ORF">SAMN05421841_2518</name>
</gene>
<accession>A0A1I0RF64</accession>
<protein>
    <submittedName>
        <fullName evidence="2">Uncharacterized protein</fullName>
    </submittedName>
</protein>
<proteinExistence type="predicted"/>
<evidence type="ECO:0000256" key="1">
    <source>
        <dbReference type="SAM" id="Phobius"/>
    </source>
</evidence>
<dbReference type="EMBL" id="FOIU01000002">
    <property type="protein sequence ID" value="SEW38870.1"/>
    <property type="molecule type" value="Genomic_DNA"/>
</dbReference>
<name>A0A1I0RF64_9FLAO</name>
<dbReference type="STRING" id="356305.SAMN05421841_2518"/>
<dbReference type="AlphaFoldDB" id="A0A1I0RF64"/>
<dbReference type="Proteomes" id="UP000199469">
    <property type="component" value="Unassembled WGS sequence"/>
</dbReference>
<evidence type="ECO:0000313" key="2">
    <source>
        <dbReference type="EMBL" id="SEW38870.1"/>
    </source>
</evidence>